<reference evidence="1 2" key="1">
    <citation type="submission" date="2019-11" db="EMBL/GenBank/DDBJ databases">
        <authorList>
            <person name="Zheng R.K."/>
            <person name="Sun C.M."/>
        </authorList>
    </citation>
    <scope>NUCLEOTIDE SEQUENCE [LARGE SCALE GENOMIC DNA]</scope>
    <source>
        <strain evidence="1 2">SRB007</strain>
    </source>
</reference>
<name>A0A6I6JDF5_9BACT</name>
<dbReference type="EMBL" id="CP046400">
    <property type="protein sequence ID" value="QGY39038.1"/>
    <property type="molecule type" value="Genomic_DNA"/>
</dbReference>
<dbReference type="Pfam" id="PF05930">
    <property type="entry name" value="Phage_AlpA"/>
    <property type="match status" value="1"/>
</dbReference>
<dbReference type="KEGG" id="psel:GM415_02425"/>
<dbReference type="InterPro" id="IPR010260">
    <property type="entry name" value="AlpA"/>
</dbReference>
<dbReference type="Proteomes" id="UP000428328">
    <property type="component" value="Chromosome"/>
</dbReference>
<accession>A0A6I6JDF5</accession>
<evidence type="ECO:0000313" key="2">
    <source>
        <dbReference type="Proteomes" id="UP000428328"/>
    </source>
</evidence>
<protein>
    <submittedName>
        <fullName evidence="1">AlpA family phage regulatory protein</fullName>
    </submittedName>
</protein>
<dbReference type="RefSeq" id="WP_158946250.1">
    <property type="nucleotide sequence ID" value="NZ_CP046400.1"/>
</dbReference>
<evidence type="ECO:0000313" key="1">
    <source>
        <dbReference type="EMBL" id="QGY39038.1"/>
    </source>
</evidence>
<gene>
    <name evidence="1" type="ORF">GM415_02425</name>
</gene>
<dbReference type="Gene3D" id="1.10.238.160">
    <property type="match status" value="1"/>
</dbReference>
<dbReference type="AlphaFoldDB" id="A0A6I6JDF5"/>
<keyword evidence="2" id="KW-1185">Reference proteome</keyword>
<organism evidence="1 2">
    <name type="scientific">Pseudodesulfovibrio cashew</name>
    <dbReference type="NCBI Taxonomy" id="2678688"/>
    <lineage>
        <taxon>Bacteria</taxon>
        <taxon>Pseudomonadati</taxon>
        <taxon>Thermodesulfobacteriota</taxon>
        <taxon>Desulfovibrionia</taxon>
        <taxon>Desulfovibrionales</taxon>
        <taxon>Desulfovibrionaceae</taxon>
    </lineage>
</organism>
<sequence>MSEKQKESLLRISDVLERIPVSKSTWWAGVKHGIYPAGLKLGARCTVWRESDIDDLIDGLKRIAMGEYSEGDANE</sequence>
<proteinExistence type="predicted"/>